<dbReference type="Pfam" id="PF00155">
    <property type="entry name" value="Aminotran_1_2"/>
    <property type="match status" value="1"/>
</dbReference>
<evidence type="ECO:0000313" key="8">
    <source>
        <dbReference type="Proteomes" id="UP000287872"/>
    </source>
</evidence>
<dbReference type="InterPro" id="IPR051798">
    <property type="entry name" value="Class-II_PLP-Dep_Aminotrans"/>
</dbReference>
<dbReference type="GO" id="GO:0047804">
    <property type="term" value="F:cysteine-S-conjugate beta-lyase activity"/>
    <property type="evidence" value="ECO:0007669"/>
    <property type="project" value="UniProtKB-EC"/>
</dbReference>
<dbReference type="GO" id="GO:0030170">
    <property type="term" value="F:pyridoxal phosphate binding"/>
    <property type="evidence" value="ECO:0007669"/>
    <property type="project" value="InterPro"/>
</dbReference>
<dbReference type="InterPro" id="IPR004839">
    <property type="entry name" value="Aminotransferase_I/II_large"/>
</dbReference>
<evidence type="ECO:0000256" key="5">
    <source>
        <dbReference type="ARBA" id="ARBA00037974"/>
    </source>
</evidence>
<name>A0A401UL19_9CLOT</name>
<dbReference type="InterPro" id="IPR015422">
    <property type="entry name" value="PyrdxlP-dep_Trfase_small"/>
</dbReference>
<accession>A0A401UL19</accession>
<evidence type="ECO:0000256" key="2">
    <source>
        <dbReference type="ARBA" id="ARBA00012224"/>
    </source>
</evidence>
<reference evidence="7 8" key="1">
    <citation type="submission" date="2018-11" db="EMBL/GenBank/DDBJ databases">
        <title>Genome sequencing and assembly of Clostridium tagluense strain A121.</title>
        <authorList>
            <person name="Murakami T."/>
            <person name="Segawa T."/>
            <person name="Shcherbakova V.A."/>
            <person name="Mori H."/>
            <person name="Yoshimura Y."/>
        </authorList>
    </citation>
    <scope>NUCLEOTIDE SEQUENCE [LARGE SCALE GENOMIC DNA]</scope>
    <source>
        <strain evidence="7 8">A121</strain>
    </source>
</reference>
<dbReference type="InterPro" id="IPR015424">
    <property type="entry name" value="PyrdxlP-dep_Trfase"/>
</dbReference>
<evidence type="ECO:0000313" key="7">
    <source>
        <dbReference type="EMBL" id="GCD10237.1"/>
    </source>
</evidence>
<protein>
    <recommendedName>
        <fullName evidence="2">cysteine-S-conjugate beta-lyase</fullName>
        <ecNumber evidence="2">4.4.1.13</ecNumber>
    </recommendedName>
</protein>
<keyword evidence="3" id="KW-0663">Pyridoxal phosphate</keyword>
<organism evidence="7 8">
    <name type="scientific">Clostridium tagluense</name>
    <dbReference type="NCBI Taxonomy" id="360422"/>
    <lineage>
        <taxon>Bacteria</taxon>
        <taxon>Bacillati</taxon>
        <taxon>Bacillota</taxon>
        <taxon>Clostridia</taxon>
        <taxon>Eubacteriales</taxon>
        <taxon>Clostridiaceae</taxon>
        <taxon>Clostridium</taxon>
    </lineage>
</organism>
<dbReference type="Proteomes" id="UP000287872">
    <property type="component" value="Unassembled WGS sequence"/>
</dbReference>
<feature type="domain" description="Aminotransferase class I/classII large" evidence="6">
    <location>
        <begin position="58"/>
        <end position="380"/>
    </location>
</feature>
<comment type="similarity">
    <text evidence="5">Belongs to the class-II pyridoxal-phosphate-dependent aminotransferase family. MalY/PatB cystathionine beta-lyase subfamily.</text>
</comment>
<evidence type="ECO:0000256" key="4">
    <source>
        <dbReference type="ARBA" id="ARBA00023239"/>
    </source>
</evidence>
<dbReference type="EMBL" id="BHYK01000008">
    <property type="protein sequence ID" value="GCD10237.1"/>
    <property type="molecule type" value="Genomic_DNA"/>
</dbReference>
<keyword evidence="8" id="KW-1185">Reference proteome</keyword>
<dbReference type="Gene3D" id="3.90.1150.10">
    <property type="entry name" value="Aspartate Aminotransferase, domain 1"/>
    <property type="match status" value="1"/>
</dbReference>
<dbReference type="InterPro" id="IPR027619">
    <property type="entry name" value="C-S_lyase_PatB-like"/>
</dbReference>
<dbReference type="PANTHER" id="PTHR43525">
    <property type="entry name" value="PROTEIN MALY"/>
    <property type="match status" value="1"/>
</dbReference>
<dbReference type="PANTHER" id="PTHR43525:SF1">
    <property type="entry name" value="PROTEIN MALY"/>
    <property type="match status" value="1"/>
</dbReference>
<proteinExistence type="inferred from homology"/>
<dbReference type="InterPro" id="IPR015421">
    <property type="entry name" value="PyrdxlP-dep_Trfase_major"/>
</dbReference>
<keyword evidence="7" id="KW-0808">Transferase</keyword>
<evidence type="ECO:0000259" key="6">
    <source>
        <dbReference type="Pfam" id="PF00155"/>
    </source>
</evidence>
<sequence>MKYNFDKIVDRSNNFAAKYDEREKKFGTSNVIPLWIADMEFQVASPINDAILKRAEQGIYGYTSRPASYYEAFCDWEKTRNNWIVNKNLISFSPGVVPSLSVIVREFSNSEDKILIQTPVYPEFYEVIESWGRVVIENQLLEQDGVYSIDFKDFEEKLKQKPKLFILCSPHNPVGRVWHRDELEQITKLCLRYNVMIISDEIHSDLILWNNKHIPTASISKDVSSKTITCTSCTKTFNLAGLQASVVIFPNAEIKETFDVFWRGMDIHRNNCFSLVAIEAAYRHGGEWLEQLITYIEGNIDFIGDFCKTKIPKIKPSRPESTYLVWLDCRELGLENDELQKFMVNKAGLGLNAGNDFCRSLSGYMRLNVACPRSTLEKAMLQLEKAVNSLEN</sequence>
<dbReference type="NCBIfam" id="TIGR04350">
    <property type="entry name" value="C_S_lyase_PatB"/>
    <property type="match status" value="1"/>
</dbReference>
<comment type="cofactor">
    <cofactor evidence="1">
        <name>pyridoxal 5'-phosphate</name>
        <dbReference type="ChEBI" id="CHEBI:597326"/>
    </cofactor>
</comment>
<keyword evidence="4" id="KW-0456">Lyase</keyword>
<dbReference type="AlphaFoldDB" id="A0A401UL19"/>
<dbReference type="CDD" id="cd00609">
    <property type="entry name" value="AAT_like"/>
    <property type="match status" value="1"/>
</dbReference>
<gene>
    <name evidence="7" type="ORF">Ctaglu_18600</name>
</gene>
<comment type="caution">
    <text evidence="7">The sequence shown here is derived from an EMBL/GenBank/DDBJ whole genome shotgun (WGS) entry which is preliminary data.</text>
</comment>
<dbReference type="Gene3D" id="3.40.640.10">
    <property type="entry name" value="Type I PLP-dependent aspartate aminotransferase-like (Major domain)"/>
    <property type="match status" value="1"/>
</dbReference>
<evidence type="ECO:0000256" key="1">
    <source>
        <dbReference type="ARBA" id="ARBA00001933"/>
    </source>
</evidence>
<keyword evidence="7" id="KW-0032">Aminotransferase</keyword>
<dbReference type="OrthoDB" id="9802872at2"/>
<dbReference type="RefSeq" id="WP_125000469.1">
    <property type="nucleotide sequence ID" value="NZ_BHYK01000008.1"/>
</dbReference>
<dbReference type="SUPFAM" id="SSF53383">
    <property type="entry name" value="PLP-dependent transferases"/>
    <property type="match status" value="1"/>
</dbReference>
<evidence type="ECO:0000256" key="3">
    <source>
        <dbReference type="ARBA" id="ARBA00022898"/>
    </source>
</evidence>
<dbReference type="GO" id="GO:0008483">
    <property type="term" value="F:transaminase activity"/>
    <property type="evidence" value="ECO:0007669"/>
    <property type="project" value="UniProtKB-KW"/>
</dbReference>
<dbReference type="EC" id="4.4.1.13" evidence="2"/>